<protein>
    <submittedName>
        <fullName evidence="1">Uncharacterized protein</fullName>
    </submittedName>
</protein>
<keyword evidence="2" id="KW-1185">Reference proteome</keyword>
<dbReference type="STRING" id="1280949.HAD_16502"/>
<dbReference type="eggNOG" id="ENOG50312BP">
    <property type="taxonomic scope" value="Bacteria"/>
</dbReference>
<dbReference type="PATRIC" id="fig|1280949.3.peg.3349"/>
<gene>
    <name evidence="1" type="ORF">HAD_16502</name>
</gene>
<evidence type="ECO:0000313" key="1">
    <source>
        <dbReference type="EMBL" id="KCZ82680.1"/>
    </source>
</evidence>
<dbReference type="Proteomes" id="UP000027446">
    <property type="component" value="Unassembled WGS sequence"/>
</dbReference>
<dbReference type="EMBL" id="ARYH01000004">
    <property type="protein sequence ID" value="KCZ82680.1"/>
    <property type="molecule type" value="Genomic_DNA"/>
</dbReference>
<reference evidence="1 2" key="1">
    <citation type="journal article" date="2014" name="Antonie Van Leeuwenhoek">
        <title>Hyphomonas beringensis sp. nov. and Hyphomonas chukchiensis sp. nov., isolated from surface seawater of the Bering Sea and Chukchi Sea.</title>
        <authorList>
            <person name="Li C."/>
            <person name="Lai Q."/>
            <person name="Li G."/>
            <person name="Dong C."/>
            <person name="Wang J."/>
            <person name="Liao Y."/>
            <person name="Shao Z."/>
        </authorList>
    </citation>
    <scope>NUCLEOTIDE SEQUENCE [LARGE SCALE GENOMIC DNA]</scope>
    <source>
        <strain evidence="1 2">MHS-3</strain>
    </source>
</reference>
<comment type="caution">
    <text evidence="1">The sequence shown here is derived from an EMBL/GenBank/DDBJ whole genome shotgun (WGS) entry which is preliminary data.</text>
</comment>
<accession>A0A069E0A9</accession>
<dbReference type="AlphaFoldDB" id="A0A069E0A9"/>
<proteinExistence type="predicted"/>
<sequence length="239" mass="26460">MLAGVFGLFALVAFSQPPAVMPENNCRVDRKDPAHTILLIDQSDPFNPNDMDWVRELVNDEARALPKYGKLSVMVPNAAEPYNPKVLYTSCSPGSAAAANPITQNPKMIEQAWQNKFYQPLVGTVEEALMDKEQPSSPLSEAIYSISDRADFQPQQAGRRVVMVSDLMQHSGGFSFYKMGADYDAYLESELAKTKPKLEGVDVVARVVPRQIYDLPVADVKGFWRAYFQDAGATYGSVN</sequence>
<evidence type="ECO:0000313" key="2">
    <source>
        <dbReference type="Proteomes" id="UP000027446"/>
    </source>
</evidence>
<name>A0A069E0A9_9PROT</name>
<organism evidence="1 2">
    <name type="scientific">Hyphomonas adhaerens MHS-3</name>
    <dbReference type="NCBI Taxonomy" id="1280949"/>
    <lineage>
        <taxon>Bacteria</taxon>
        <taxon>Pseudomonadati</taxon>
        <taxon>Pseudomonadota</taxon>
        <taxon>Alphaproteobacteria</taxon>
        <taxon>Hyphomonadales</taxon>
        <taxon>Hyphomonadaceae</taxon>
        <taxon>Hyphomonas</taxon>
    </lineage>
</organism>